<dbReference type="EMBL" id="KN839862">
    <property type="protein sequence ID" value="KIJ61499.1"/>
    <property type="molecule type" value="Genomic_DNA"/>
</dbReference>
<dbReference type="PANTHER" id="PTHR22100:SF13">
    <property type="entry name" value="WINGS APART-LIKE PROTEIN HOMOLOG"/>
    <property type="match status" value="1"/>
</dbReference>
<sequence length="752" mass="82276">MQRTYSRKSRKRSQPTQSNDNLPPAVPSTDVPDNHTHTPSRPRKRQKVFVEIVSPSRATPRVKRSDAAPFPNQSPQSIESLSPPKSSEILQRAATLPELSPGTTSGSPQTPIKAPRDLSSLFATPSFSRSPGHASRGSVIKRMLSRSRTEPSIEASSTELVNLPTDIVSRQGSSHSLPTAFRERDPTPEPPAQTPPKALPARNIRTYAGSSRSFLVALPVPGSEILNDSQQDDTEMYESYADLRTRWGVDNSEDDPRPFQDDVIMPSQMGRNASTSALTQPPLPAGMMNDLKSITELRSKGESRRFLDEVGYLFEGLDESSAIGLRRASALEVVNKLCDAEFNRRARASDFYVRTWHKFLTSRAGVSDKIFDATIAFFASLAARDPHTLMEVAQQSEFIPTLAEILGCVDHKKDVLALALANSRDSDLKSHGIPRTEILPLKSLAEVVSRDSRLSSQPSARYFVSSALAALSPAMLGVQHLPPLLASLRTELSLLEPRTTAYLSGLPLLPPPSRTSSDVPSLYHIEACLRLLDSYLLQQWSASNPDEEQIPSPGLSHADGLASELLSLCVVAAAFMRECESDEERTIARKCLCGGLRVLTLLSHGDESWCEASLKENYALPFVTLVAVQSQAKWSNSAASDDAPDAPPSTDSVEAFDLLCLALGLLMNWATLSRKVTTLCRGKSINPGCPVRAGVPLSGIHSALKYPRKRSSGKQLSERIPRRTFGAVDKGQLRQPSYCDDQTLWRVAVRQD</sequence>
<evidence type="ECO:0000256" key="2">
    <source>
        <dbReference type="SAM" id="MobiDB-lite"/>
    </source>
</evidence>
<feature type="compositionally biased region" description="Polar residues" evidence="2">
    <location>
        <begin position="101"/>
        <end position="110"/>
    </location>
</feature>
<feature type="region of interest" description="Disordered" evidence="2">
    <location>
        <begin position="1"/>
        <end position="199"/>
    </location>
</feature>
<dbReference type="Proteomes" id="UP000053820">
    <property type="component" value="Unassembled WGS sequence"/>
</dbReference>
<dbReference type="AlphaFoldDB" id="A0A0C9V766"/>
<dbReference type="OrthoDB" id="78088at2759"/>
<evidence type="ECO:0000259" key="3">
    <source>
        <dbReference type="Pfam" id="PF07814"/>
    </source>
</evidence>
<dbReference type="Gene3D" id="1.25.10.10">
    <property type="entry name" value="Leucine-rich Repeat Variant"/>
    <property type="match status" value="1"/>
</dbReference>
<dbReference type="InterPro" id="IPR011989">
    <property type="entry name" value="ARM-like"/>
</dbReference>
<gene>
    <name evidence="4" type="ORF">HYDPIDRAFT_31364</name>
</gene>
<name>A0A0C9V766_9AGAM</name>
<feature type="compositionally biased region" description="Basic residues" evidence="2">
    <location>
        <begin position="38"/>
        <end position="47"/>
    </location>
</feature>
<keyword evidence="5" id="KW-1185">Reference proteome</keyword>
<evidence type="ECO:0000313" key="4">
    <source>
        <dbReference type="EMBL" id="KIJ61499.1"/>
    </source>
</evidence>
<dbReference type="InterPro" id="IPR022771">
    <property type="entry name" value="WAPL_C"/>
</dbReference>
<reference evidence="4 5" key="1">
    <citation type="submission" date="2014-04" db="EMBL/GenBank/DDBJ databases">
        <title>Evolutionary Origins and Diversification of the Mycorrhizal Mutualists.</title>
        <authorList>
            <consortium name="DOE Joint Genome Institute"/>
            <consortium name="Mycorrhizal Genomics Consortium"/>
            <person name="Kohler A."/>
            <person name="Kuo A."/>
            <person name="Nagy L.G."/>
            <person name="Floudas D."/>
            <person name="Copeland A."/>
            <person name="Barry K.W."/>
            <person name="Cichocki N."/>
            <person name="Veneault-Fourrey C."/>
            <person name="LaButti K."/>
            <person name="Lindquist E.A."/>
            <person name="Lipzen A."/>
            <person name="Lundell T."/>
            <person name="Morin E."/>
            <person name="Murat C."/>
            <person name="Riley R."/>
            <person name="Ohm R."/>
            <person name="Sun H."/>
            <person name="Tunlid A."/>
            <person name="Henrissat B."/>
            <person name="Grigoriev I.V."/>
            <person name="Hibbett D.S."/>
            <person name="Martin F."/>
        </authorList>
    </citation>
    <scope>NUCLEOTIDE SEQUENCE [LARGE SCALE GENOMIC DNA]</scope>
    <source>
        <strain evidence="4 5">MD-312</strain>
    </source>
</reference>
<evidence type="ECO:0000256" key="1">
    <source>
        <dbReference type="ARBA" id="ARBA00006854"/>
    </source>
</evidence>
<feature type="domain" description="Wings apart-like protein C-terminal" evidence="3">
    <location>
        <begin position="292"/>
        <end position="670"/>
    </location>
</feature>
<dbReference type="Pfam" id="PF07814">
    <property type="entry name" value="WAPL"/>
    <property type="match status" value="1"/>
</dbReference>
<evidence type="ECO:0000313" key="5">
    <source>
        <dbReference type="Proteomes" id="UP000053820"/>
    </source>
</evidence>
<dbReference type="HOGENOM" id="CLU_012436_0_0_1"/>
<organism evidence="4 5">
    <name type="scientific">Hydnomerulius pinastri MD-312</name>
    <dbReference type="NCBI Taxonomy" id="994086"/>
    <lineage>
        <taxon>Eukaryota</taxon>
        <taxon>Fungi</taxon>
        <taxon>Dikarya</taxon>
        <taxon>Basidiomycota</taxon>
        <taxon>Agaricomycotina</taxon>
        <taxon>Agaricomycetes</taxon>
        <taxon>Agaricomycetidae</taxon>
        <taxon>Boletales</taxon>
        <taxon>Boletales incertae sedis</taxon>
        <taxon>Leucogyrophana</taxon>
    </lineage>
</organism>
<feature type="compositionally biased region" description="Polar residues" evidence="2">
    <location>
        <begin position="168"/>
        <end position="177"/>
    </location>
</feature>
<accession>A0A0C9V766</accession>
<dbReference type="PANTHER" id="PTHR22100">
    <property type="entry name" value="WINGS APART-LIKE PROTEIN HOMOLOG"/>
    <property type="match status" value="1"/>
</dbReference>
<proteinExistence type="inferred from homology"/>
<protein>
    <submittedName>
        <fullName evidence="4">Unplaced genomic scaffold scaffold_28, whole genome shotgun sequence</fullName>
    </submittedName>
</protein>
<dbReference type="InterPro" id="IPR039874">
    <property type="entry name" value="WAPL"/>
</dbReference>
<feature type="compositionally biased region" description="Polar residues" evidence="2">
    <location>
        <begin position="71"/>
        <end position="89"/>
    </location>
</feature>
<feature type="compositionally biased region" description="Pro residues" evidence="2">
    <location>
        <begin position="188"/>
        <end position="198"/>
    </location>
</feature>
<comment type="similarity">
    <text evidence="1">Belongs to the WAPL family.</text>
</comment>
<feature type="compositionally biased region" description="Basic residues" evidence="2">
    <location>
        <begin position="1"/>
        <end position="13"/>
    </location>
</feature>